<dbReference type="Gene3D" id="3.40.50.2300">
    <property type="match status" value="1"/>
</dbReference>
<gene>
    <name evidence="1" type="ORF">DSM104329_01123</name>
</gene>
<keyword evidence="2" id="KW-1185">Reference proteome</keyword>
<dbReference type="SUPFAM" id="SSF52172">
    <property type="entry name" value="CheY-like"/>
    <property type="match status" value="1"/>
</dbReference>
<dbReference type="EMBL" id="CP087164">
    <property type="protein sequence ID" value="UGS34741.1"/>
    <property type="molecule type" value="Genomic_DNA"/>
</dbReference>
<dbReference type="InterPro" id="IPR011006">
    <property type="entry name" value="CheY-like_superfamily"/>
</dbReference>
<name>A0A9E7BYY0_9ACTN</name>
<reference evidence="1" key="1">
    <citation type="journal article" date="2022" name="Int. J. Syst. Evol. Microbiol.">
        <title>Pseudomonas aegrilactucae sp. nov. and Pseudomonas morbosilactucae sp. nov., pathogens causing bacterial rot of lettuce in Japan.</title>
        <authorList>
            <person name="Sawada H."/>
            <person name="Fujikawa T."/>
            <person name="Satou M."/>
        </authorList>
    </citation>
    <scope>NUCLEOTIDE SEQUENCE</scope>
    <source>
        <strain evidence="1">0166_1</strain>
    </source>
</reference>
<evidence type="ECO:0008006" key="3">
    <source>
        <dbReference type="Google" id="ProtNLM"/>
    </source>
</evidence>
<dbReference type="RefSeq" id="WP_259314408.1">
    <property type="nucleotide sequence ID" value="NZ_CP087164.1"/>
</dbReference>
<organism evidence="1 2">
    <name type="scientific">Capillimicrobium parvum</name>
    <dbReference type="NCBI Taxonomy" id="2884022"/>
    <lineage>
        <taxon>Bacteria</taxon>
        <taxon>Bacillati</taxon>
        <taxon>Actinomycetota</taxon>
        <taxon>Thermoleophilia</taxon>
        <taxon>Solirubrobacterales</taxon>
        <taxon>Capillimicrobiaceae</taxon>
        <taxon>Capillimicrobium</taxon>
    </lineage>
</organism>
<dbReference type="KEGG" id="sbae:DSM104329_01123"/>
<proteinExistence type="predicted"/>
<dbReference type="AlphaFoldDB" id="A0A9E7BYY0"/>
<protein>
    <recommendedName>
        <fullName evidence="3">Response regulatory domain-containing protein</fullName>
    </recommendedName>
</protein>
<evidence type="ECO:0000313" key="1">
    <source>
        <dbReference type="EMBL" id="UGS34741.1"/>
    </source>
</evidence>
<sequence>MANIGIVEGDAETRTLLEVLVVRLGHELDPGAPPDLLIVEPASPDAVETVRTLRAGRPDLPVITVSILPPGPALAAVRASRHVEKPVSGARLAEAIDHVLSSADSVSSST</sequence>
<dbReference type="Proteomes" id="UP001162834">
    <property type="component" value="Chromosome"/>
</dbReference>
<accession>A0A9E7BYY0</accession>
<evidence type="ECO:0000313" key="2">
    <source>
        <dbReference type="Proteomes" id="UP001162834"/>
    </source>
</evidence>